<evidence type="ECO:0000256" key="1">
    <source>
        <dbReference type="ARBA" id="ARBA00004141"/>
    </source>
</evidence>
<evidence type="ECO:0000256" key="5">
    <source>
        <dbReference type="RuleBase" id="RU363041"/>
    </source>
</evidence>
<comment type="subcellular location">
    <subcellularLocation>
        <location evidence="5">Cell membrane</location>
        <topology evidence="5">Multi-pass membrane protein</topology>
    </subcellularLocation>
    <subcellularLocation>
        <location evidence="1">Membrane</location>
        <topology evidence="1">Multi-pass membrane protein</topology>
    </subcellularLocation>
</comment>
<evidence type="ECO:0000256" key="3">
    <source>
        <dbReference type="ARBA" id="ARBA00022989"/>
    </source>
</evidence>
<dbReference type="GO" id="GO:0005886">
    <property type="term" value="C:plasma membrane"/>
    <property type="evidence" value="ECO:0007669"/>
    <property type="project" value="UniProtKB-SubCell"/>
</dbReference>
<protein>
    <recommendedName>
        <fullName evidence="5">Probable membrane transporter protein</fullName>
    </recommendedName>
</protein>
<evidence type="ECO:0000256" key="2">
    <source>
        <dbReference type="ARBA" id="ARBA00022692"/>
    </source>
</evidence>
<evidence type="ECO:0000313" key="7">
    <source>
        <dbReference type="Proteomes" id="UP000305267"/>
    </source>
</evidence>
<feature type="transmembrane region" description="Helical" evidence="5">
    <location>
        <begin position="201"/>
        <end position="220"/>
    </location>
</feature>
<keyword evidence="5" id="KW-1003">Cell membrane</keyword>
<dbReference type="AlphaFoldDB" id="A0A5C4LNG6"/>
<dbReference type="RefSeq" id="WP_139034550.1">
    <property type="nucleotide sequence ID" value="NZ_VDDA01000002.1"/>
</dbReference>
<comment type="similarity">
    <text evidence="5">Belongs to the 4-toluene sulfonate uptake permease (TSUP) (TC 2.A.102) family.</text>
</comment>
<feature type="transmembrane region" description="Helical" evidence="5">
    <location>
        <begin position="131"/>
        <end position="155"/>
    </location>
</feature>
<feature type="transmembrane region" description="Helical" evidence="5">
    <location>
        <begin position="74"/>
        <end position="92"/>
    </location>
</feature>
<dbReference type="PANTHER" id="PTHR43701:SF5">
    <property type="entry name" value="MEMBRANE TRANSPORTER PROTEIN-RELATED"/>
    <property type="match status" value="1"/>
</dbReference>
<feature type="transmembrane region" description="Helical" evidence="5">
    <location>
        <begin position="175"/>
        <end position="194"/>
    </location>
</feature>
<dbReference type="Pfam" id="PF01925">
    <property type="entry name" value="TauE"/>
    <property type="match status" value="1"/>
</dbReference>
<feature type="transmembrane region" description="Helical" evidence="5">
    <location>
        <begin position="36"/>
        <end position="62"/>
    </location>
</feature>
<reference evidence="6 7" key="1">
    <citation type="submission" date="2019-06" db="EMBL/GenBank/DDBJ databases">
        <title>Genome of Methylobacterium sp. 17Sr1-39.</title>
        <authorList>
            <person name="Seo T."/>
        </authorList>
    </citation>
    <scope>NUCLEOTIDE SEQUENCE [LARGE SCALE GENOMIC DNA]</scope>
    <source>
        <strain evidence="6 7">17Sr1-39</strain>
    </source>
</reference>
<dbReference type="Proteomes" id="UP000305267">
    <property type="component" value="Unassembled WGS sequence"/>
</dbReference>
<keyword evidence="7" id="KW-1185">Reference proteome</keyword>
<keyword evidence="2 5" id="KW-0812">Transmembrane</keyword>
<feature type="transmembrane region" description="Helical" evidence="5">
    <location>
        <begin position="98"/>
        <end position="119"/>
    </location>
</feature>
<dbReference type="PANTHER" id="PTHR43701">
    <property type="entry name" value="MEMBRANE TRANSPORTER PROTEIN MJ0441-RELATED"/>
    <property type="match status" value="1"/>
</dbReference>
<dbReference type="InterPro" id="IPR051598">
    <property type="entry name" value="TSUP/Inactive_protease-like"/>
</dbReference>
<comment type="caution">
    <text evidence="6">The sequence shown here is derived from an EMBL/GenBank/DDBJ whole genome shotgun (WGS) entry which is preliminary data.</text>
</comment>
<sequence length="246" mass="25247">MSVSVELLLAACMFLGAALYTAVGHAGASAYIALMALFGVAPAVMRPTALVLNILVASVTSFRFLRAGMFRWRVLWPFLVGAVPLAFVGGAIQLPGAYYRPVVGMVLVLGAARLLWPGGRAVDPGPHDPPIWAGLIVGAGIGLLSGLTGTGGGIFLSPMLLFMGWSATKTASGVAALFIFCNSVAGLFGNLSIVRALPTDLPLFAASVLLGALVGTAFGIRFAVPVIQRVLGLVLLVAGAKLIGIY</sequence>
<dbReference type="EMBL" id="VDDA01000002">
    <property type="protein sequence ID" value="TNC15011.1"/>
    <property type="molecule type" value="Genomic_DNA"/>
</dbReference>
<accession>A0A5C4LNG6</accession>
<keyword evidence="3 5" id="KW-1133">Transmembrane helix</keyword>
<keyword evidence="4 5" id="KW-0472">Membrane</keyword>
<organism evidence="6 7">
    <name type="scientific">Methylobacterium terricola</name>
    <dbReference type="NCBI Taxonomy" id="2583531"/>
    <lineage>
        <taxon>Bacteria</taxon>
        <taxon>Pseudomonadati</taxon>
        <taxon>Pseudomonadota</taxon>
        <taxon>Alphaproteobacteria</taxon>
        <taxon>Hyphomicrobiales</taxon>
        <taxon>Methylobacteriaceae</taxon>
        <taxon>Methylobacterium</taxon>
    </lineage>
</organism>
<dbReference type="InterPro" id="IPR002781">
    <property type="entry name" value="TM_pro_TauE-like"/>
</dbReference>
<gene>
    <name evidence="6" type="ORF">FF100_05435</name>
</gene>
<proteinExistence type="inferred from homology"/>
<name>A0A5C4LNG6_9HYPH</name>
<evidence type="ECO:0000313" key="6">
    <source>
        <dbReference type="EMBL" id="TNC15011.1"/>
    </source>
</evidence>
<evidence type="ECO:0000256" key="4">
    <source>
        <dbReference type="ARBA" id="ARBA00023136"/>
    </source>
</evidence>
<dbReference type="OrthoDB" id="560496at2"/>
<feature type="transmembrane region" description="Helical" evidence="5">
    <location>
        <begin position="226"/>
        <end position="244"/>
    </location>
</feature>